<evidence type="ECO:0000256" key="1">
    <source>
        <dbReference type="ARBA" id="ARBA00002393"/>
    </source>
</evidence>
<evidence type="ECO:0000256" key="5">
    <source>
        <dbReference type="ARBA" id="ARBA00022741"/>
    </source>
</evidence>
<dbReference type="PANTHER" id="PTHR13779">
    <property type="entry name" value="WERNER HELICASE-INTERACTING PROTEIN 1 FAMILY MEMBER"/>
    <property type="match status" value="1"/>
</dbReference>
<dbReference type="GO" id="GO:0006261">
    <property type="term" value="P:DNA-templated DNA replication"/>
    <property type="evidence" value="ECO:0007669"/>
    <property type="project" value="TreeGrafter"/>
</dbReference>
<dbReference type="Gene3D" id="3.40.50.300">
    <property type="entry name" value="P-loop containing nucleotide triphosphate hydrolases"/>
    <property type="match status" value="1"/>
</dbReference>
<evidence type="ECO:0000259" key="7">
    <source>
        <dbReference type="SMART" id="SM00382"/>
    </source>
</evidence>
<dbReference type="GO" id="GO:0008047">
    <property type="term" value="F:enzyme activator activity"/>
    <property type="evidence" value="ECO:0007669"/>
    <property type="project" value="TreeGrafter"/>
</dbReference>
<evidence type="ECO:0000256" key="3">
    <source>
        <dbReference type="ARBA" id="ARBA00020776"/>
    </source>
</evidence>
<dbReference type="PANTHER" id="PTHR13779:SF7">
    <property type="entry name" value="ATPASE WRNIP1"/>
    <property type="match status" value="1"/>
</dbReference>
<dbReference type="Proteomes" id="UP000249891">
    <property type="component" value="Unassembled WGS sequence"/>
</dbReference>
<dbReference type="SMART" id="SM00382">
    <property type="entry name" value="AAA"/>
    <property type="match status" value="1"/>
</dbReference>
<dbReference type="EMBL" id="UARG01000017">
    <property type="protein sequence ID" value="SQA78678.1"/>
    <property type="molecule type" value="Genomic_DNA"/>
</dbReference>
<dbReference type="InterPro" id="IPR051314">
    <property type="entry name" value="AAA_ATPase_RarA/MGS1/WRNIP1"/>
</dbReference>
<dbReference type="GO" id="GO:0017116">
    <property type="term" value="F:single-stranded DNA helicase activity"/>
    <property type="evidence" value="ECO:0007669"/>
    <property type="project" value="TreeGrafter"/>
</dbReference>
<dbReference type="FunFam" id="3.40.50.300:FF:000137">
    <property type="entry name" value="Replication-associated recombination protein A"/>
    <property type="match status" value="1"/>
</dbReference>
<dbReference type="RefSeq" id="WP_106095786.1">
    <property type="nucleotide sequence ID" value="NZ_UARG01000017.1"/>
</dbReference>
<accession>A0A2X2RC41</accession>
<evidence type="ECO:0000256" key="4">
    <source>
        <dbReference type="ARBA" id="ARBA00022705"/>
    </source>
</evidence>
<dbReference type="Gene3D" id="1.10.8.60">
    <property type="match status" value="1"/>
</dbReference>
<dbReference type="CDD" id="cd18139">
    <property type="entry name" value="HLD_clamp_RarA"/>
    <property type="match status" value="1"/>
</dbReference>
<dbReference type="FunFam" id="1.20.272.10:FF:000001">
    <property type="entry name" value="Putative AAA family ATPase"/>
    <property type="match status" value="1"/>
</dbReference>
<dbReference type="GO" id="GO:0005524">
    <property type="term" value="F:ATP binding"/>
    <property type="evidence" value="ECO:0007669"/>
    <property type="project" value="UniProtKB-KW"/>
</dbReference>
<dbReference type="InterPro" id="IPR027417">
    <property type="entry name" value="P-loop_NTPase"/>
</dbReference>
<dbReference type="GO" id="GO:0016887">
    <property type="term" value="F:ATP hydrolysis activity"/>
    <property type="evidence" value="ECO:0007669"/>
    <property type="project" value="InterPro"/>
</dbReference>
<dbReference type="CDD" id="cd00009">
    <property type="entry name" value="AAA"/>
    <property type="match status" value="1"/>
</dbReference>
<dbReference type="Pfam" id="PF12002">
    <property type="entry name" value="MgsA_C"/>
    <property type="match status" value="1"/>
</dbReference>
<dbReference type="SUPFAM" id="SSF52540">
    <property type="entry name" value="P-loop containing nucleoside triphosphate hydrolases"/>
    <property type="match status" value="1"/>
</dbReference>
<evidence type="ECO:0000313" key="9">
    <source>
        <dbReference type="Proteomes" id="UP000249891"/>
    </source>
</evidence>
<reference evidence="8 9" key="1">
    <citation type="submission" date="2018-06" db="EMBL/GenBank/DDBJ databases">
        <authorList>
            <consortium name="Pathogen Informatics"/>
            <person name="Doyle S."/>
        </authorList>
    </citation>
    <scope>NUCLEOTIDE SEQUENCE [LARGE SCALE GENOMIC DNA]</scope>
    <source>
        <strain evidence="8 9">NCTC11546</strain>
    </source>
</reference>
<gene>
    <name evidence="8" type="primary">rarA</name>
    <name evidence="8" type="ORF">NCTC11546_01919</name>
</gene>
<protein>
    <recommendedName>
        <fullName evidence="3">Replication-associated recombination protein A</fullName>
    </recommendedName>
</protein>
<dbReference type="Pfam" id="PF16193">
    <property type="entry name" value="AAA_assoc_2"/>
    <property type="match status" value="1"/>
</dbReference>
<dbReference type="InterPro" id="IPR021886">
    <property type="entry name" value="MgsA_C"/>
</dbReference>
<evidence type="ECO:0000313" key="8">
    <source>
        <dbReference type="EMBL" id="SQA78678.1"/>
    </source>
</evidence>
<dbReference type="InterPro" id="IPR032423">
    <property type="entry name" value="AAA_assoc_2"/>
</dbReference>
<name>A0A2X2RC41_CAPOC</name>
<keyword evidence="4" id="KW-0235">DNA replication</keyword>
<proteinExistence type="inferred from homology"/>
<sequence length="426" mass="47634">MSSPLAERMRPTSLAQYVGQEHLVGTQGALRQQIERGLLPSLIFWGPPGTGKTTLANIIAHQSNRAFYTLSAISSGIKEVREVIDQSKQSGGLFTTQNPIVFIDEIHRFNKTQQDSLLQAVEKGWITLIGATTENPSFEVIPALLSRCQVYILNAFERKDLEQLLHNAITQDVILKTKDIQLQETEALLRLSGGDGRKLLNTFELIVNATPEGEPVVITNDSVLRLVQKNTVLYDKTGEQHYDIISAFIKSIRGSDPNGAVYWLARMIEGGEDVKFIARRMLILASEDIGNANPTAMILANNTFQAVTTIGYPEARIILSQCAIYLASSPKSNASYKAINKAQQVVKQTGDLSVPIHLRNAPTKLMKELGYGKDYQYAHDYESNFAFQDYLPDELQGETFYEPSDNPRENALRDYLKKLWGDRYGY</sequence>
<evidence type="ECO:0000256" key="6">
    <source>
        <dbReference type="ARBA" id="ARBA00022840"/>
    </source>
</evidence>
<dbReference type="Gene3D" id="1.20.272.10">
    <property type="match status" value="1"/>
</dbReference>
<dbReference type="InterPro" id="IPR003593">
    <property type="entry name" value="AAA+_ATPase"/>
</dbReference>
<feature type="domain" description="AAA+ ATPase" evidence="7">
    <location>
        <begin position="38"/>
        <end position="156"/>
    </location>
</feature>
<dbReference type="InterPro" id="IPR008921">
    <property type="entry name" value="DNA_pol3_clamp-load_cplx_C"/>
</dbReference>
<keyword evidence="6" id="KW-0067">ATP-binding</keyword>
<organism evidence="8 9">
    <name type="scientific">Capnocytophaga ochracea</name>
    <dbReference type="NCBI Taxonomy" id="1018"/>
    <lineage>
        <taxon>Bacteria</taxon>
        <taxon>Pseudomonadati</taxon>
        <taxon>Bacteroidota</taxon>
        <taxon>Flavobacteriia</taxon>
        <taxon>Flavobacteriales</taxon>
        <taxon>Flavobacteriaceae</taxon>
        <taxon>Capnocytophaga</taxon>
    </lineage>
</organism>
<keyword evidence="5" id="KW-0547">Nucleotide-binding</keyword>
<dbReference type="InterPro" id="IPR003959">
    <property type="entry name" value="ATPase_AAA_core"/>
</dbReference>
<dbReference type="GO" id="GO:0000731">
    <property type="term" value="P:DNA synthesis involved in DNA repair"/>
    <property type="evidence" value="ECO:0007669"/>
    <property type="project" value="TreeGrafter"/>
</dbReference>
<dbReference type="Pfam" id="PF00004">
    <property type="entry name" value="AAA"/>
    <property type="match status" value="1"/>
</dbReference>
<dbReference type="GO" id="GO:0003677">
    <property type="term" value="F:DNA binding"/>
    <property type="evidence" value="ECO:0007669"/>
    <property type="project" value="InterPro"/>
</dbReference>
<dbReference type="SUPFAM" id="SSF48019">
    <property type="entry name" value="post-AAA+ oligomerization domain-like"/>
    <property type="match status" value="1"/>
</dbReference>
<dbReference type="Gene3D" id="1.10.3710.10">
    <property type="entry name" value="DNA polymerase III clamp loader subunits, C-terminal domain"/>
    <property type="match status" value="1"/>
</dbReference>
<evidence type="ECO:0000256" key="2">
    <source>
        <dbReference type="ARBA" id="ARBA00008959"/>
    </source>
</evidence>
<comment type="similarity">
    <text evidence="2">Belongs to the AAA ATPase family. RarA/MGS1/WRNIP1 subfamily.</text>
</comment>
<dbReference type="AlphaFoldDB" id="A0A2X2RC41"/>
<dbReference type="FunFam" id="1.10.3710.10:FF:000004">
    <property type="entry name" value="Putative ATPase, AAA family"/>
    <property type="match status" value="1"/>
</dbReference>
<comment type="function">
    <text evidence="1">DNA-dependent ATPase that plays important roles in cellular responses to stalled DNA replication processes.</text>
</comment>